<dbReference type="GO" id="GO:0006888">
    <property type="term" value="P:endoplasmic reticulum to Golgi vesicle-mediated transport"/>
    <property type="evidence" value="ECO:0007669"/>
    <property type="project" value="TreeGrafter"/>
</dbReference>
<keyword evidence="2" id="KW-0812">Transmembrane</keyword>
<organism evidence="4 5">
    <name type="scientific">Plasmodiophora brassicae</name>
    <name type="common">Clubroot disease agent</name>
    <dbReference type="NCBI Taxonomy" id="37360"/>
    <lineage>
        <taxon>Eukaryota</taxon>
        <taxon>Sar</taxon>
        <taxon>Rhizaria</taxon>
        <taxon>Endomyxa</taxon>
        <taxon>Phytomyxea</taxon>
        <taxon>Plasmodiophorida</taxon>
        <taxon>Plasmodiophoridae</taxon>
        <taxon>Plasmodiophora</taxon>
    </lineage>
</organism>
<feature type="domain" description="Rab-GAP TBC" evidence="3">
    <location>
        <begin position="9"/>
        <end position="201"/>
    </location>
</feature>
<dbReference type="AlphaFoldDB" id="A0A3P3Y559"/>
<dbReference type="Proteomes" id="UP000290189">
    <property type="component" value="Unassembled WGS sequence"/>
</dbReference>
<reference evidence="4 5" key="1">
    <citation type="submission" date="2018-03" db="EMBL/GenBank/DDBJ databases">
        <authorList>
            <person name="Fogelqvist J."/>
        </authorList>
    </citation>
    <scope>NUCLEOTIDE SEQUENCE [LARGE SCALE GENOMIC DNA]</scope>
</reference>
<dbReference type="PANTHER" id="PTHR20913">
    <property type="entry name" value="TBC1 DOMAIN FAMILY MEMBER 20/GTPASE"/>
    <property type="match status" value="1"/>
</dbReference>
<keyword evidence="4" id="KW-0496">Mitochondrion</keyword>
<proteinExistence type="predicted"/>
<protein>
    <recommendedName>
        <fullName evidence="3">Rab-GAP TBC domain-containing protein</fullName>
    </recommendedName>
</protein>
<dbReference type="InterPro" id="IPR045913">
    <property type="entry name" value="TBC20/Gyp8-like"/>
</dbReference>
<dbReference type="PANTHER" id="PTHR20913:SF7">
    <property type="entry name" value="RE60063P"/>
    <property type="match status" value="1"/>
</dbReference>
<dbReference type="Gene3D" id="1.10.472.80">
    <property type="entry name" value="Ypt/Rab-GAP domain of gyp1p, domain 3"/>
    <property type="match status" value="1"/>
</dbReference>
<dbReference type="GO" id="GO:0005789">
    <property type="term" value="C:endoplasmic reticulum membrane"/>
    <property type="evidence" value="ECO:0007669"/>
    <property type="project" value="TreeGrafter"/>
</dbReference>
<feature type="transmembrane region" description="Helical" evidence="2">
    <location>
        <begin position="303"/>
        <end position="326"/>
    </location>
</feature>
<accession>A0A3P3Y559</accession>
<name>A0A3P3Y559_PLABS</name>
<geneLocation type="mitochondrion" evidence="4"/>
<keyword evidence="2" id="KW-1133">Transmembrane helix</keyword>
<evidence type="ECO:0000259" key="3">
    <source>
        <dbReference type="PROSITE" id="PS50086"/>
    </source>
</evidence>
<dbReference type="SUPFAM" id="SSF47923">
    <property type="entry name" value="Ypt/Rab-GAP domain of gyp1p"/>
    <property type="match status" value="2"/>
</dbReference>
<sequence>MATQRRRSAGGNVGRRRQWATLLGVTGADADDADDQFDLVPSHTHVDTVDKDVARSLCNYDVCQGWPLERLERERAKLSRIINRIMSRHAGHLHYIQGYHDICSVVLIACDYDERLALAICDRLSRVHLREFLRPSLDVVVEVLNLLFPLLECLDPAVARFLHRANIQSFFALSWVLTWFSHTIYKFDVVVRIFDFLIVSHPTMPLYIAAAFVHQHRGNLLRLECDMPAIHHYFQQQNEVDLDSVLPLARILYRRFPPRDLFRQYRPRIPLDSLLPRSDIGKLYSEGWPPSTKPMSGFHTFPSVYSVNAVPMLLIAVWAIILWQLLHYLTGS</sequence>
<evidence type="ECO:0000313" key="4">
    <source>
        <dbReference type="EMBL" id="SPQ95251.1"/>
    </source>
</evidence>
<keyword evidence="1" id="KW-0343">GTPase activation</keyword>
<keyword evidence="2" id="KW-0472">Membrane</keyword>
<dbReference type="SMART" id="SM00164">
    <property type="entry name" value="TBC"/>
    <property type="match status" value="1"/>
</dbReference>
<gene>
    <name evidence="4" type="ORF">PLBR_LOCUS2466</name>
</gene>
<dbReference type="PROSITE" id="PS50086">
    <property type="entry name" value="TBC_RABGAP"/>
    <property type="match status" value="1"/>
</dbReference>
<dbReference type="Gene3D" id="1.10.8.1310">
    <property type="match status" value="1"/>
</dbReference>
<dbReference type="GO" id="GO:0005096">
    <property type="term" value="F:GTPase activator activity"/>
    <property type="evidence" value="ECO:0007669"/>
    <property type="project" value="UniProtKB-KW"/>
</dbReference>
<dbReference type="InterPro" id="IPR035969">
    <property type="entry name" value="Rab-GAP_TBC_sf"/>
</dbReference>
<dbReference type="EMBL" id="OVEO01000003">
    <property type="protein sequence ID" value="SPQ95251.1"/>
    <property type="molecule type" value="Genomic_DNA"/>
</dbReference>
<evidence type="ECO:0000256" key="2">
    <source>
        <dbReference type="SAM" id="Phobius"/>
    </source>
</evidence>
<evidence type="ECO:0000313" key="5">
    <source>
        <dbReference type="Proteomes" id="UP000290189"/>
    </source>
</evidence>
<dbReference type="Pfam" id="PF00566">
    <property type="entry name" value="RabGAP-TBC"/>
    <property type="match status" value="1"/>
</dbReference>
<dbReference type="InterPro" id="IPR000195">
    <property type="entry name" value="Rab-GAP-TBC_dom"/>
</dbReference>
<evidence type="ECO:0000256" key="1">
    <source>
        <dbReference type="ARBA" id="ARBA00022468"/>
    </source>
</evidence>